<keyword evidence="1" id="KW-0732">Signal</keyword>
<feature type="chain" id="PRO_5047519278" description="Filamentous haemagglutinin FhaB/tRNA nuclease CdiA-like TPS domain-containing protein" evidence="1">
    <location>
        <begin position="45"/>
        <end position="1484"/>
    </location>
</feature>
<feature type="domain" description="Filamentous haemagglutinin FhaB/tRNA nuclease CdiA-like TPS" evidence="2">
    <location>
        <begin position="48"/>
        <end position="161"/>
    </location>
</feature>
<dbReference type="Pfam" id="PF18676">
    <property type="entry name" value="MBG_2"/>
    <property type="match status" value="6"/>
</dbReference>
<comment type="caution">
    <text evidence="3">The sequence shown here is derived from an EMBL/GenBank/DDBJ whole genome shotgun (WGS) entry which is preliminary data.</text>
</comment>
<evidence type="ECO:0000259" key="2">
    <source>
        <dbReference type="SMART" id="SM00912"/>
    </source>
</evidence>
<protein>
    <recommendedName>
        <fullName evidence="2">Filamentous haemagglutinin FhaB/tRNA nuclease CdiA-like TPS domain-containing protein</fullName>
    </recommendedName>
</protein>
<dbReference type="InterPro" id="IPR011050">
    <property type="entry name" value="Pectin_lyase_fold/virulence"/>
</dbReference>
<dbReference type="Gene3D" id="3.30.160.710">
    <property type="match status" value="5"/>
</dbReference>
<sequence>MTPLHSLKSSLNGRRVRAQLKRAVSPLALATGLIAAFAPHYATAQVASTQLPSGGSIAGGTGTINAPSGASLTIDQTSARMALNWTSFDIGSAATVTFNQPGTSSVVLNRVVGGNPTQIFGQLNSNGQVFLVNTNGMIFGSTAQINVGGLIASTLDQSSSNFMSGVDVMDAGGNTVALMSNGGTITAAAGGVTLLGGKVVNSGTITASVGSINLAAADKVTLTFESSGFGVVVDKAMLFQLDTLAVDNSGSLIAPGGVIRLQASAVQGAFNQLINNSGTISAASISSGPDGSVSLVANGAGQVGIVGNGSIDVGEGSISLSTNSAVQQGGVYTAGSLGGSIGGYANFTGANNISQLGSLSVGGSLSLTTTTDLTQSSALSVGGASSFSLAGHRLTLENAGNTFGGAVGATASGVKIVASGNLSMGALTLGANSELSLIAAGALILPSSAINTGSADLRLSSGGTLTTLAALSGANVTLSGATGIAIGHDINASGTLGLSSTNSAISQTAGRIAATGVSTVQAGSGAITLSQANNDFDQAVNLTGGTTEIVSSGALTLGSLATGSLTATSTGALNLGSGTVTGALTAQSNGGAITQSTTNALTVTGASALDAGAAAITLTTAGNHFGQAVSLTGGTTQITDSGALTLGTLSTGALTVNSSGALNLGRGVVTGALVATSNGGAISQSTTDGLSVTGTTGLNAGAGAITLTTAVNDFGQAVTLTGGATSITDSGNLILGAANVGALTATGATGLRLTGVLNASDVRLAAGDAFINDVGVGAINISSGRWLIYLNSPTDPHQFNGLDSNASALWNTAALGTVAGTGNRYVFAYQPVLQATSLNASKIYGQTPDLSNNYTITGLMSGVTGAYQADMLSAVVSGAPIIGSVGASANASVAGGPYAITVGQGTLDTSQSGYGLNLNSTGVLTVDKAGLTITANNAAKSYGQGSTLAGYGVSGLVNGDAVTSVDLASAGSATTATVGDYTITAANAGGAGLSNYDITYVGGVLTVGKAGLTITANNAAKTYGQGSTLAGYGVSGLVNGDAVTSVDLASTGSATTATVGDYTITAGNAGGAGLSNYDITYVGGVLTVGKAGLTITANNAAKTYGQGSTLAGYGVSGLVNGDAVTSVDLASTGSATTATVGDYTITAANAGGAGLSNYDITYVGGVLTVGKAGLTITANNAAKTYGQGSTLAGYGVSGLVNGDAVTSVDLASTGSATTATVGDYTITAGNAGGAGLSNYDITYVGGVLTVGKAGLTITANNAAKTYGQGSTLAGYGVSGLVNGDAVTSVDLASTGSATTATVGDYTITAANAGGAGLSNYDITYVGGVLTVGKAGLTITASDETKRFGETARLDGYSVAGLVNGDVVSSVSLISEGAAPDAARGVYAIDATSAVGAGLSNYDILYVEGNLTVEDTVSASDARSIASVARAATVPAAPVPMLIESEEELDAAIPTMALPDKCEGLSSRGCDTQQGAQGNTVVRMQ</sequence>
<dbReference type="RefSeq" id="WP_271166001.1">
    <property type="nucleotide sequence ID" value="NZ_BSFD01000011.1"/>
</dbReference>
<evidence type="ECO:0000313" key="3">
    <source>
        <dbReference type="EMBL" id="GLK49822.1"/>
    </source>
</evidence>
<keyword evidence="4" id="KW-1185">Reference proteome</keyword>
<dbReference type="InterPro" id="IPR008638">
    <property type="entry name" value="FhaB/CdiA-like_TPS"/>
</dbReference>
<dbReference type="InterPro" id="IPR043709">
    <property type="entry name" value="DUF5649"/>
</dbReference>
<evidence type="ECO:0000256" key="1">
    <source>
        <dbReference type="SAM" id="SignalP"/>
    </source>
</evidence>
<dbReference type="EMBL" id="BSFD01000011">
    <property type="protein sequence ID" value="GLK49822.1"/>
    <property type="molecule type" value="Genomic_DNA"/>
</dbReference>
<dbReference type="Pfam" id="PF18886">
    <property type="entry name" value="DUF5649"/>
    <property type="match status" value="4"/>
</dbReference>
<dbReference type="SMART" id="SM00912">
    <property type="entry name" value="Haemagg_act"/>
    <property type="match status" value="1"/>
</dbReference>
<gene>
    <name evidence="3" type="ORF">GCM10017620_27960</name>
</gene>
<organism evidence="3 4">
    <name type="scientific">Brevundimonas intermedia</name>
    <dbReference type="NCBI Taxonomy" id="74315"/>
    <lineage>
        <taxon>Bacteria</taxon>
        <taxon>Pseudomonadati</taxon>
        <taxon>Pseudomonadota</taxon>
        <taxon>Alphaproteobacteria</taxon>
        <taxon>Caulobacterales</taxon>
        <taxon>Caulobacteraceae</taxon>
        <taxon>Brevundimonas</taxon>
    </lineage>
</organism>
<name>A0ABQ5TAH2_9CAUL</name>
<proteinExistence type="predicted"/>
<dbReference type="Gene3D" id="2.160.20.10">
    <property type="entry name" value="Single-stranded right-handed beta-helix, Pectin lyase-like"/>
    <property type="match status" value="1"/>
</dbReference>
<accession>A0ABQ5TAH2</accession>
<dbReference type="InterPro" id="IPR012334">
    <property type="entry name" value="Pectin_lyas_fold"/>
</dbReference>
<reference evidence="3" key="1">
    <citation type="journal article" date="2014" name="Int. J. Syst. Evol. Microbiol.">
        <title>Complete genome of a new Firmicutes species belonging to the dominant human colonic microbiota ('Ruminococcus bicirculans') reveals two chromosomes and a selective capacity to utilize plant glucans.</title>
        <authorList>
            <consortium name="NISC Comparative Sequencing Program"/>
            <person name="Wegmann U."/>
            <person name="Louis P."/>
            <person name="Goesmann A."/>
            <person name="Henrissat B."/>
            <person name="Duncan S.H."/>
            <person name="Flint H.J."/>
        </authorList>
    </citation>
    <scope>NUCLEOTIDE SEQUENCE</scope>
    <source>
        <strain evidence="3">VKM B-1499</strain>
    </source>
</reference>
<dbReference type="InterPro" id="IPR041286">
    <property type="entry name" value="MBG_2"/>
</dbReference>
<reference evidence="3" key="2">
    <citation type="submission" date="2023-01" db="EMBL/GenBank/DDBJ databases">
        <authorList>
            <person name="Sun Q."/>
            <person name="Evtushenko L."/>
        </authorList>
    </citation>
    <scope>NUCLEOTIDE SEQUENCE</scope>
    <source>
        <strain evidence="3">VKM B-1499</strain>
    </source>
</reference>
<dbReference type="NCBIfam" id="TIGR01901">
    <property type="entry name" value="adhes_NPXG"/>
    <property type="match status" value="1"/>
</dbReference>
<dbReference type="Pfam" id="PF05860">
    <property type="entry name" value="TPS"/>
    <property type="match status" value="1"/>
</dbReference>
<feature type="signal peptide" evidence="1">
    <location>
        <begin position="1"/>
        <end position="44"/>
    </location>
</feature>
<evidence type="ECO:0000313" key="4">
    <source>
        <dbReference type="Proteomes" id="UP001143509"/>
    </source>
</evidence>
<dbReference type="SUPFAM" id="SSF51126">
    <property type="entry name" value="Pectin lyase-like"/>
    <property type="match status" value="1"/>
</dbReference>
<dbReference type="Proteomes" id="UP001143509">
    <property type="component" value="Unassembled WGS sequence"/>
</dbReference>